<dbReference type="InterPro" id="IPR013783">
    <property type="entry name" value="Ig-like_fold"/>
</dbReference>
<feature type="coiled-coil region" evidence="1">
    <location>
        <begin position="100"/>
        <end position="148"/>
    </location>
</feature>
<feature type="domain" description="CFAP74 third Ig-like" evidence="4">
    <location>
        <begin position="835"/>
        <end position="947"/>
    </location>
</feature>
<reference evidence="6 7" key="1">
    <citation type="submission" date="2024-06" db="EMBL/GenBank/DDBJ databases">
        <authorList>
            <person name="Pan Q."/>
            <person name="Wen M."/>
            <person name="Jouanno E."/>
            <person name="Zahm M."/>
            <person name="Klopp C."/>
            <person name="Cabau C."/>
            <person name="Louis A."/>
            <person name="Berthelot C."/>
            <person name="Parey E."/>
            <person name="Roest Crollius H."/>
            <person name="Montfort J."/>
            <person name="Robinson-Rechavi M."/>
            <person name="Bouchez O."/>
            <person name="Lampietro C."/>
            <person name="Lopez Roques C."/>
            <person name="Donnadieu C."/>
            <person name="Postlethwait J."/>
            <person name="Bobe J."/>
            <person name="Verreycken H."/>
            <person name="Guiguen Y."/>
        </authorList>
    </citation>
    <scope>NUCLEOTIDE SEQUENCE [LARGE SCALE GENOMIC DNA]</scope>
    <source>
        <strain evidence="6">Up_M1</strain>
        <tissue evidence="6">Testis</tissue>
    </source>
</reference>
<feature type="region of interest" description="Disordered" evidence="2">
    <location>
        <begin position="1164"/>
        <end position="1228"/>
    </location>
</feature>
<dbReference type="EMBL" id="JAGEUA010000001">
    <property type="protein sequence ID" value="KAL1021090.1"/>
    <property type="molecule type" value="Genomic_DNA"/>
</dbReference>
<dbReference type="PANTHER" id="PTHR22538">
    <property type="entry name" value="CILIA- AND FLAGELLA-ASSOCIATED PROTEIN 74"/>
    <property type="match status" value="1"/>
</dbReference>
<sequence length="1713" mass="191605">MCFAFLLIERSPEVMDVTDLHTSSEDTSISFSAHPSRFSSWTDEETDECTGVETIREDPLLPTDAKEGNDNDSDIVEAGSSSGKKRYSETVWMFKLRRNLDQLDSIHQQKEHNMLKAREELEACHLHISELERQRDRVEQDMQLQKEADNCAAVFRLQAHHKRLCQEIHEEEELKAYVATTLRKHELALCQVEVELGRFSWLSLEVQQEELAYQALQAQREEARMMQEDTAIRGLQLQAQSRKLKQKATQMKEETHCQRAKEQAQISHQKAVLFLKKTMKRMHQEEAMKEKQSLEQKQNRIQAVLSLKANISATQESLMRAQKKKSQAQKQEEEERPLGEYLQAQAANSTKHIHQQRKLQEFHRKKAKFEKKQKSNQVKIVSKLLLEERLLERHKRHQVLFPPTPVSLVVRHRKSSKKECLPSAPQLSQQGTLFSDNSSSSKLSEEEESRHMENDQGLTDSLAQPEFTGLWDQSHEVHQSKLWEEAMSLQLQPATQDMFLLPEGKPPMACKTVLHGKEFKGEPFISKPQTIVFKDFEVGKMYKKKVILTNVSYTTNYCKLLGVTMDLIDFISISFEPPGPISAGIACDMLVTFKPMINKDFKGEVQFLSSAGPFSVPIRCTIKKCDPFVDNSLIDFGTHVVGQTISRAITLNNRGALRTRFSLVPIPSPVEHQVQAQTLSDISAGRIQLSQERRTSVQANSAGLESPALQDREEHQLLMETQKSVLDPNSDKQSGPQTPAMSETLGGEEATSKRHMLALKPQESGPALEETSCSDISIGEVRDGELGPFECVKLEVVFTPTTPGKAKTDFHIKFSDPNCEPISIGVEGMAVCAPVWVVQPCIDLKICMFDRLYQDSIVVQSRASTALRLTFEVCPELRNHMDILPKMGYIQARSSFNAQLRFLPRCSFSEDAKTFFDTKTGVLEVPLAVQVADQVRPVPFMVHAVVTSSDLHFDRTDVNFGNCSIFESVKTSVRLTNLSLLPQDYGFLGIPQFMDVQPNNGFGTILPLETMELDLIFSPKKAGEYNFMINCKSGINRDFPLSCHAIGIHPPLELSHSLVHFGATAVGDSSTAVLHIVNKHASRNKLTHPVAPVGPRLFAFVPPENSEITLTPRAGQVSPGQTCMVQVTFRPKLCKQSIREEAVRLLCHSEELRLQELERVTEAEKCRNGGQQEKQCKKETPAVPQKDKKATPTRSQGKQVLKEKSSRVSISHRTESPFRPPNPADIQQGSEEYTAGRASLLNSFSDRYNSYIIPCFVSDREPAQSDSQDQPSCSSPFNTLYLELHCPAVRPPLVITSSNGQTTIDYNQVAVGQKVVKNVTVQNISQEALELRSSVLDLSGPFSLLNALRCLGPGETHTLLVAFIPTSGKQYRETMEIYTTNMTLEVTLCGVGVDPLITSSHQGCLMDFGYVFVKESTSQVFQVHNTSSLAVHFSVLLESWSLGYVTQSGEYCLPSPLSQGPENQTHPNVGTQNYSGLSVFSVKPVEGAIAPGKSQDITVTFLPDHESLHYCDRLRVELMNKSTVCVTMLKGAARSHIMYLSGGDVLAGPTQATHPLPASMLSEDTVHREKIPMTVLLTLRGVYREGTMLPAVRELEVGCIRSTQPLVRKNVEFIWEGLQALHERGFSVEPTRGVIDAGHKHTISVIWTPPRGLKPNEVVQVCAPLILKGDETEVYNVTMLALASRASQEPSHANLYTNTEHTLHTPISKPISK</sequence>
<dbReference type="NCBIfam" id="NF012200">
    <property type="entry name" value="choice_anch_D"/>
    <property type="match status" value="1"/>
</dbReference>
<protein>
    <recommendedName>
        <fullName evidence="8">Cilia- and flagella-associated protein 74</fullName>
    </recommendedName>
</protein>
<dbReference type="InterPro" id="IPR056306">
    <property type="entry name" value="Ig-CFAP74_2nd"/>
</dbReference>
<dbReference type="SUPFAM" id="SSF49354">
    <property type="entry name" value="PapD-like"/>
    <property type="match status" value="1"/>
</dbReference>
<feature type="compositionally biased region" description="Polar residues" evidence="2">
    <location>
        <begin position="731"/>
        <end position="741"/>
    </location>
</feature>
<keyword evidence="1" id="KW-0175">Coiled coil</keyword>
<evidence type="ECO:0000256" key="2">
    <source>
        <dbReference type="SAM" id="MobiDB-lite"/>
    </source>
</evidence>
<dbReference type="Proteomes" id="UP001557470">
    <property type="component" value="Unassembled WGS sequence"/>
</dbReference>
<feature type="domain" description="CFAP74 fourth Ig-like" evidence="5">
    <location>
        <begin position="953"/>
        <end position="1047"/>
    </location>
</feature>
<keyword evidence="7" id="KW-1185">Reference proteome</keyword>
<feature type="compositionally biased region" description="Basic and acidic residues" evidence="2">
    <location>
        <begin position="1200"/>
        <end position="1216"/>
    </location>
</feature>
<feature type="region of interest" description="Disordered" evidence="2">
    <location>
        <begin position="417"/>
        <end position="457"/>
    </location>
</feature>
<dbReference type="Pfam" id="PF24798">
    <property type="entry name" value="Ig-CFAP74_4th"/>
    <property type="match status" value="1"/>
</dbReference>
<proteinExistence type="predicted"/>
<feature type="compositionally biased region" description="Basic and acidic residues" evidence="2">
    <location>
        <begin position="54"/>
        <end position="69"/>
    </location>
</feature>
<feature type="region of interest" description="Disordered" evidence="2">
    <location>
        <begin position="316"/>
        <end position="336"/>
    </location>
</feature>
<evidence type="ECO:0000259" key="5">
    <source>
        <dbReference type="Pfam" id="PF24798"/>
    </source>
</evidence>
<evidence type="ECO:0000256" key="1">
    <source>
        <dbReference type="SAM" id="Coils"/>
    </source>
</evidence>
<accession>A0ABD0XZ60</accession>
<dbReference type="Pfam" id="PF24778">
    <property type="entry name" value="Ig-CFAP74_3rd"/>
    <property type="match status" value="1"/>
</dbReference>
<organism evidence="6 7">
    <name type="scientific">Umbra pygmaea</name>
    <name type="common">Eastern mudminnow</name>
    <dbReference type="NCBI Taxonomy" id="75934"/>
    <lineage>
        <taxon>Eukaryota</taxon>
        <taxon>Metazoa</taxon>
        <taxon>Chordata</taxon>
        <taxon>Craniata</taxon>
        <taxon>Vertebrata</taxon>
        <taxon>Euteleostomi</taxon>
        <taxon>Actinopterygii</taxon>
        <taxon>Neopterygii</taxon>
        <taxon>Teleostei</taxon>
        <taxon>Protacanthopterygii</taxon>
        <taxon>Esociformes</taxon>
        <taxon>Umbridae</taxon>
        <taxon>Umbra</taxon>
    </lineage>
</organism>
<evidence type="ECO:0008006" key="8">
    <source>
        <dbReference type="Google" id="ProtNLM"/>
    </source>
</evidence>
<feature type="region of interest" description="Disordered" evidence="2">
    <location>
        <begin position="50"/>
        <end position="82"/>
    </location>
</feature>
<dbReference type="Pfam" id="PF24771">
    <property type="entry name" value="Ig_CFAP74_1st"/>
    <property type="match status" value="1"/>
</dbReference>
<dbReference type="Gene3D" id="2.60.40.10">
    <property type="entry name" value="Immunoglobulins"/>
    <property type="match status" value="5"/>
</dbReference>
<feature type="domain" description="CFAP74 second Ig-like" evidence="3">
    <location>
        <begin position="629"/>
        <end position="831"/>
    </location>
</feature>
<name>A0ABD0XZ60_UMBPY</name>
<dbReference type="InterPro" id="IPR056307">
    <property type="entry name" value="Ig-CFAP74_3rd"/>
</dbReference>
<dbReference type="Pfam" id="PF24770">
    <property type="entry name" value="Ig-CFAP74_2"/>
    <property type="match status" value="1"/>
</dbReference>
<feature type="region of interest" description="Disordered" evidence="2">
    <location>
        <begin position="723"/>
        <end position="752"/>
    </location>
</feature>
<comment type="caution">
    <text evidence="6">The sequence shown here is derived from an EMBL/GenBank/DDBJ whole genome shotgun (WGS) entry which is preliminary data.</text>
</comment>
<dbReference type="InterPro" id="IPR056310">
    <property type="entry name" value="Ig-CFAP74_4th"/>
</dbReference>
<gene>
    <name evidence="6" type="ORF">UPYG_G00008690</name>
</gene>
<evidence type="ECO:0000259" key="4">
    <source>
        <dbReference type="Pfam" id="PF24778"/>
    </source>
</evidence>
<dbReference type="PANTHER" id="PTHR22538:SF0">
    <property type="entry name" value="CILIA- AND FLAGELLA-ASSOCIATED PROTEIN 74"/>
    <property type="match status" value="1"/>
</dbReference>
<evidence type="ECO:0000259" key="3">
    <source>
        <dbReference type="Pfam" id="PF24770"/>
    </source>
</evidence>
<evidence type="ECO:0000313" key="6">
    <source>
        <dbReference type="EMBL" id="KAL1021090.1"/>
    </source>
</evidence>
<dbReference type="InterPro" id="IPR008962">
    <property type="entry name" value="PapD-like_sf"/>
</dbReference>
<feature type="compositionally biased region" description="Basic and acidic residues" evidence="2">
    <location>
        <begin position="1174"/>
        <end position="1190"/>
    </location>
</feature>
<evidence type="ECO:0000313" key="7">
    <source>
        <dbReference type="Proteomes" id="UP001557470"/>
    </source>
</evidence>
<feature type="compositionally biased region" description="Polar residues" evidence="2">
    <location>
        <begin position="425"/>
        <end position="434"/>
    </location>
</feature>